<evidence type="ECO:0000256" key="4">
    <source>
        <dbReference type="ARBA" id="ARBA00023180"/>
    </source>
</evidence>
<evidence type="ECO:0000256" key="5">
    <source>
        <dbReference type="ARBA" id="ARBA00023290"/>
    </source>
</evidence>
<dbReference type="InterPro" id="IPR050691">
    <property type="entry name" value="Hyaluronan_bind_Proteoglycan"/>
</dbReference>
<dbReference type="InterPro" id="IPR007110">
    <property type="entry name" value="Ig-like_dom"/>
</dbReference>
<comment type="subcellular location">
    <subcellularLocation>
        <location evidence="1">Secreted</location>
        <location evidence="1">Extracellular space</location>
        <location evidence="1">Extracellular matrix</location>
    </subcellularLocation>
</comment>
<keyword evidence="4" id="KW-0325">Glycoprotein</keyword>
<dbReference type="InterPro" id="IPR003599">
    <property type="entry name" value="Ig_sub"/>
</dbReference>
<keyword evidence="6" id="KW-0393">Immunoglobulin domain</keyword>
<evidence type="ECO:0000259" key="8">
    <source>
        <dbReference type="PROSITE" id="PS50835"/>
    </source>
</evidence>
<dbReference type="GO" id="GO:0045202">
    <property type="term" value="C:synapse"/>
    <property type="evidence" value="ECO:0007669"/>
    <property type="project" value="TreeGrafter"/>
</dbReference>
<protein>
    <recommendedName>
        <fullName evidence="8">Ig-like domain-containing protein</fullName>
    </recommendedName>
</protein>
<evidence type="ECO:0000256" key="7">
    <source>
        <dbReference type="SAM" id="SignalP"/>
    </source>
</evidence>
<proteinExistence type="predicted"/>
<dbReference type="PROSITE" id="PS50835">
    <property type="entry name" value="IG_LIKE"/>
    <property type="match status" value="1"/>
</dbReference>
<dbReference type="GO" id="GO:0005540">
    <property type="term" value="F:hyaluronic acid binding"/>
    <property type="evidence" value="ECO:0007669"/>
    <property type="project" value="UniProtKB-KW"/>
</dbReference>
<dbReference type="InterPro" id="IPR036179">
    <property type="entry name" value="Ig-like_dom_sf"/>
</dbReference>
<feature type="chain" id="PRO_5034251035" description="Ig-like domain-containing protein" evidence="7">
    <location>
        <begin position="20"/>
        <end position="230"/>
    </location>
</feature>
<reference evidence="9" key="1">
    <citation type="submission" date="2025-08" db="UniProtKB">
        <authorList>
            <consortium name="Ensembl"/>
        </authorList>
    </citation>
    <scope>IDENTIFICATION</scope>
</reference>
<evidence type="ECO:0000256" key="1">
    <source>
        <dbReference type="ARBA" id="ARBA00004498"/>
    </source>
</evidence>
<dbReference type="GO" id="GO:0007417">
    <property type="term" value="P:central nervous system development"/>
    <property type="evidence" value="ECO:0007669"/>
    <property type="project" value="TreeGrafter"/>
</dbReference>
<dbReference type="GO" id="GO:0010001">
    <property type="term" value="P:glial cell differentiation"/>
    <property type="evidence" value="ECO:0007669"/>
    <property type="project" value="TreeGrafter"/>
</dbReference>
<dbReference type="SMART" id="SM00409">
    <property type="entry name" value="IG"/>
    <property type="match status" value="1"/>
</dbReference>
<dbReference type="GO" id="GO:0005615">
    <property type="term" value="C:extracellular space"/>
    <property type="evidence" value="ECO:0007669"/>
    <property type="project" value="TreeGrafter"/>
</dbReference>
<reference evidence="9" key="2">
    <citation type="submission" date="2025-09" db="UniProtKB">
        <authorList>
            <consortium name="Ensembl"/>
        </authorList>
    </citation>
    <scope>IDENTIFICATION</scope>
</reference>
<keyword evidence="10" id="KW-1185">Reference proteome</keyword>
<dbReference type="SMART" id="SM00406">
    <property type="entry name" value="IGv"/>
    <property type="match status" value="1"/>
</dbReference>
<dbReference type="InterPro" id="IPR013106">
    <property type="entry name" value="Ig_V-set"/>
</dbReference>
<keyword evidence="3 7" id="KW-0732">Signal</keyword>
<dbReference type="Pfam" id="PF07686">
    <property type="entry name" value="V-set"/>
    <property type="match status" value="1"/>
</dbReference>
<organism evidence="9 10">
    <name type="scientific">Sphenodon punctatus</name>
    <name type="common">Tuatara</name>
    <name type="synonym">Hatteria punctata</name>
    <dbReference type="NCBI Taxonomy" id="8508"/>
    <lineage>
        <taxon>Eukaryota</taxon>
        <taxon>Metazoa</taxon>
        <taxon>Chordata</taxon>
        <taxon>Craniata</taxon>
        <taxon>Vertebrata</taxon>
        <taxon>Euteleostomi</taxon>
        <taxon>Lepidosauria</taxon>
        <taxon>Sphenodontia</taxon>
        <taxon>Sphenodontidae</taxon>
        <taxon>Sphenodon</taxon>
    </lineage>
</organism>
<dbReference type="Proteomes" id="UP000694392">
    <property type="component" value="Unplaced"/>
</dbReference>
<dbReference type="PANTHER" id="PTHR22804:SF41">
    <property type="entry name" value="BREVICAN CORE PROTEIN"/>
    <property type="match status" value="1"/>
</dbReference>
<name>A0A8D0GFX5_SPHPU</name>
<evidence type="ECO:0000313" key="10">
    <source>
        <dbReference type="Proteomes" id="UP000694392"/>
    </source>
</evidence>
<feature type="signal peptide" evidence="7">
    <location>
        <begin position="1"/>
        <end position="19"/>
    </location>
</feature>
<keyword evidence="5" id="KW-0373">Hyaluronic acid</keyword>
<evidence type="ECO:0000256" key="2">
    <source>
        <dbReference type="ARBA" id="ARBA00022530"/>
    </source>
</evidence>
<accession>A0A8D0GFX5</accession>
<dbReference type="InterPro" id="IPR013783">
    <property type="entry name" value="Ig-like_fold"/>
</dbReference>
<dbReference type="FunFam" id="2.60.40.10:FF:000698">
    <property type="entry name" value="brevican core protein"/>
    <property type="match status" value="1"/>
</dbReference>
<dbReference type="Ensembl" id="ENSSPUT00000005630.1">
    <property type="protein sequence ID" value="ENSSPUP00000005297.1"/>
    <property type="gene ID" value="ENSSPUG00000004095.1"/>
</dbReference>
<dbReference type="Gene3D" id="2.60.40.10">
    <property type="entry name" value="Immunoglobulins"/>
    <property type="match status" value="1"/>
</dbReference>
<evidence type="ECO:0000313" key="9">
    <source>
        <dbReference type="Ensembl" id="ENSSPUP00000005297.1"/>
    </source>
</evidence>
<dbReference type="GeneTree" id="ENSGT00940000157343"/>
<dbReference type="AlphaFoldDB" id="A0A8D0GFX5"/>
<dbReference type="GO" id="GO:0002052">
    <property type="term" value="P:positive regulation of neuroblast proliferation"/>
    <property type="evidence" value="ECO:0007669"/>
    <property type="project" value="TreeGrafter"/>
</dbReference>
<feature type="domain" description="Ig-like" evidence="8">
    <location>
        <begin position="50"/>
        <end position="156"/>
    </location>
</feature>
<dbReference type="GO" id="GO:0001501">
    <property type="term" value="P:skeletal system development"/>
    <property type="evidence" value="ECO:0007669"/>
    <property type="project" value="TreeGrafter"/>
</dbReference>
<evidence type="ECO:0000256" key="6">
    <source>
        <dbReference type="ARBA" id="ARBA00023319"/>
    </source>
</evidence>
<dbReference type="GO" id="GO:0072534">
    <property type="term" value="C:perineuronal net"/>
    <property type="evidence" value="ECO:0007669"/>
    <property type="project" value="TreeGrafter"/>
</dbReference>
<dbReference type="PANTHER" id="PTHR22804">
    <property type="entry name" value="AGGRECAN/VERSICAN PROTEOGLYCAN"/>
    <property type="match status" value="1"/>
</dbReference>
<dbReference type="SUPFAM" id="SSF48726">
    <property type="entry name" value="Immunoglobulin"/>
    <property type="match status" value="1"/>
</dbReference>
<dbReference type="OMA" id="CETMEWW"/>
<keyword evidence="2" id="KW-0272">Extracellular matrix</keyword>
<keyword evidence="2" id="KW-0964">Secreted</keyword>
<sequence length="230" mass="24658">MASLLLLLLSVFARAAASAAFLVGEDADELKALRVSIANYAPVKAVLAGSLTIPCHITYLRPLPTSSTAGRRAVLGAPRVKWTFISEGQESEILVARGQKVKVSEGYRYRVSLPFYPASPTDATLVLSELRSNDSGIYRCDVQHGIEDGHDLVEVTVKGTQSRSLARPATETWTGSQACGTTGSWTQKTCTMCTATLRTSTVILTPKSAVSSPYCIRTTDASDQHPPGWP</sequence>
<evidence type="ECO:0000256" key="3">
    <source>
        <dbReference type="ARBA" id="ARBA00022729"/>
    </source>
</evidence>